<evidence type="ECO:0000256" key="5">
    <source>
        <dbReference type="ARBA" id="ARBA00023239"/>
    </source>
</evidence>
<dbReference type="CDD" id="cd00717">
    <property type="entry name" value="URO-D"/>
    <property type="match status" value="1"/>
</dbReference>
<comment type="similarity">
    <text evidence="2 7 9">Belongs to the uroporphyrinogen decarboxylase family.</text>
</comment>
<protein>
    <recommendedName>
        <fullName evidence="3 7">Uroporphyrinogen decarboxylase</fullName>
        <shortName evidence="7">UPD</shortName>
        <shortName evidence="7">URO-D</shortName>
        <ecNumber evidence="3 7">4.1.1.37</ecNumber>
    </recommendedName>
</protein>
<dbReference type="PANTHER" id="PTHR21091:SF169">
    <property type="entry name" value="UROPORPHYRINOGEN DECARBOXYLASE"/>
    <property type="match status" value="1"/>
</dbReference>
<evidence type="ECO:0000259" key="12">
    <source>
        <dbReference type="PROSITE" id="PS00907"/>
    </source>
</evidence>
<comment type="function">
    <text evidence="7">Catalyzes the decarboxylation of four acetate groups of uroporphyrinogen-III to yield coproporphyrinogen-III.</text>
</comment>
<reference evidence="14" key="1">
    <citation type="journal article" date="2019" name="Int. J. Syst. Evol. Microbiol.">
        <title>The Global Catalogue of Microorganisms (GCM) 10K type strain sequencing project: providing services to taxonomists for standard genome sequencing and annotation.</title>
        <authorList>
            <consortium name="The Broad Institute Genomics Platform"/>
            <consortium name="The Broad Institute Genome Sequencing Center for Infectious Disease"/>
            <person name="Wu L."/>
            <person name="Ma J."/>
        </authorList>
    </citation>
    <scope>NUCLEOTIDE SEQUENCE [LARGE SCALE GENOMIC DNA]</scope>
    <source>
        <strain evidence="14">JCM 16950</strain>
    </source>
</reference>
<feature type="region of interest" description="Disordered" evidence="10">
    <location>
        <begin position="1"/>
        <end position="23"/>
    </location>
</feature>
<evidence type="ECO:0000256" key="9">
    <source>
        <dbReference type="RuleBase" id="RU004169"/>
    </source>
</evidence>
<keyword evidence="5 7" id="KW-0456">Lyase</keyword>
<dbReference type="PROSITE" id="PS00906">
    <property type="entry name" value="UROD_1"/>
    <property type="match status" value="1"/>
</dbReference>
<evidence type="ECO:0000313" key="13">
    <source>
        <dbReference type="EMBL" id="GAA3755274.1"/>
    </source>
</evidence>
<dbReference type="InterPro" id="IPR038071">
    <property type="entry name" value="UROD/MetE-like_sf"/>
</dbReference>
<evidence type="ECO:0000256" key="8">
    <source>
        <dbReference type="RuleBase" id="RU000554"/>
    </source>
</evidence>
<keyword evidence="14" id="KW-1185">Reference proteome</keyword>
<dbReference type="Pfam" id="PF01208">
    <property type="entry name" value="URO-D"/>
    <property type="match status" value="1"/>
</dbReference>
<evidence type="ECO:0000256" key="4">
    <source>
        <dbReference type="ARBA" id="ARBA00022793"/>
    </source>
</evidence>
<dbReference type="EMBL" id="BAABAF010000001">
    <property type="protein sequence ID" value="GAA3755274.1"/>
    <property type="molecule type" value="Genomic_DNA"/>
</dbReference>
<evidence type="ECO:0000256" key="3">
    <source>
        <dbReference type="ARBA" id="ARBA00012288"/>
    </source>
</evidence>
<name>A0ABP7G518_9MICO</name>
<dbReference type="InterPro" id="IPR006361">
    <property type="entry name" value="Uroporphyrinogen_deCO2ase_HemE"/>
</dbReference>
<feature type="compositionally biased region" description="Pro residues" evidence="10">
    <location>
        <begin position="1"/>
        <end position="12"/>
    </location>
</feature>
<comment type="pathway">
    <text evidence="1 7 8">Porphyrin-containing compound metabolism; protoporphyrin-IX biosynthesis; coproporphyrinogen-III from 5-aminolevulinate: step 4/4.</text>
</comment>
<feature type="domain" description="Uroporphyrinogen decarboxylase (URO-D)" evidence="12">
    <location>
        <begin position="163"/>
        <end position="179"/>
    </location>
</feature>
<evidence type="ECO:0000256" key="7">
    <source>
        <dbReference type="HAMAP-Rule" id="MF_00218"/>
    </source>
</evidence>
<keyword evidence="6 7" id="KW-0627">Porphyrin biosynthesis</keyword>
<keyword evidence="4 7" id="KW-0210">Decarboxylase</keyword>
<dbReference type="HAMAP" id="MF_00218">
    <property type="entry name" value="URO_D"/>
    <property type="match status" value="1"/>
</dbReference>
<feature type="binding site" evidence="7">
    <location>
        <position position="230"/>
    </location>
    <ligand>
        <name>substrate</name>
    </ligand>
</feature>
<evidence type="ECO:0000256" key="2">
    <source>
        <dbReference type="ARBA" id="ARBA00009935"/>
    </source>
</evidence>
<comment type="catalytic activity">
    <reaction evidence="7 8">
        <text>uroporphyrinogen III + 4 H(+) = coproporphyrinogen III + 4 CO2</text>
        <dbReference type="Rhea" id="RHEA:19865"/>
        <dbReference type="ChEBI" id="CHEBI:15378"/>
        <dbReference type="ChEBI" id="CHEBI:16526"/>
        <dbReference type="ChEBI" id="CHEBI:57308"/>
        <dbReference type="ChEBI" id="CHEBI:57309"/>
        <dbReference type="EC" id="4.1.1.37"/>
    </reaction>
</comment>
<evidence type="ECO:0000256" key="6">
    <source>
        <dbReference type="ARBA" id="ARBA00023244"/>
    </source>
</evidence>
<accession>A0ABP7G518</accession>
<dbReference type="Proteomes" id="UP001500540">
    <property type="component" value="Unassembled WGS sequence"/>
</dbReference>
<dbReference type="Gene3D" id="3.20.20.210">
    <property type="match status" value="1"/>
</dbReference>
<dbReference type="PANTHER" id="PTHR21091">
    <property type="entry name" value="METHYLTETRAHYDROFOLATE:HOMOCYSTEINE METHYLTRANSFERASE RELATED"/>
    <property type="match status" value="1"/>
</dbReference>
<comment type="caution">
    <text evidence="7">Lacks conserved residue(s) required for the propagation of feature annotation.</text>
</comment>
<organism evidence="13 14">
    <name type="scientific">Microbacterium kribbense</name>
    <dbReference type="NCBI Taxonomy" id="433645"/>
    <lineage>
        <taxon>Bacteria</taxon>
        <taxon>Bacillati</taxon>
        <taxon>Actinomycetota</taxon>
        <taxon>Actinomycetes</taxon>
        <taxon>Micrococcales</taxon>
        <taxon>Microbacteriaceae</taxon>
        <taxon>Microbacterium</taxon>
    </lineage>
</organism>
<sequence>MLTPRSPRPLPADHPLTGGATASSPLVQAYRGHRSAVTPVWFMRQAGRSLPEYRALRTGPMLEACLDPATSSEITLQPVRRHHVDAAIFFSDIVIPLRLAGIGVQIAPGTGPVFDRAIATAADVDALVAAPVDLRPEDDDGPLQPVREGVRRTVAQLGATPLIGFAGAPFTLAAYLVEGRPSRDHLAARRLMHVDPQAWARLLQWCADVTGAFLRAQILAGASAGQLFDSWAGSLSRADYVTHVAPASARALAWARGLTATADAASAAPLVHFGLGTGAFLPELHEAGADAVGIDYRMPLDQASTRLGDAVPLQGNIDPAMLAAPWPVLEQHVRDVLERGRRAPAHVVNLGHGVPPDTDPDVLTRIVRLVHDAGAR</sequence>
<dbReference type="EC" id="4.1.1.37" evidence="3 7"/>
<dbReference type="PROSITE" id="PS00907">
    <property type="entry name" value="UROD_2"/>
    <property type="match status" value="1"/>
</dbReference>
<comment type="caution">
    <text evidence="13">The sequence shown here is derived from an EMBL/GenBank/DDBJ whole genome shotgun (WGS) entry which is preliminary data.</text>
</comment>
<evidence type="ECO:0000259" key="11">
    <source>
        <dbReference type="PROSITE" id="PS00906"/>
    </source>
</evidence>
<dbReference type="SUPFAM" id="SSF51726">
    <property type="entry name" value="UROD/MetE-like"/>
    <property type="match status" value="1"/>
</dbReference>
<dbReference type="RefSeq" id="WP_344780228.1">
    <property type="nucleotide sequence ID" value="NZ_BAABAF010000001.1"/>
</dbReference>
<gene>
    <name evidence="7 13" type="primary">hemE</name>
    <name evidence="13" type="ORF">GCM10022240_05320</name>
</gene>
<feature type="binding site" evidence="7">
    <location>
        <position position="175"/>
    </location>
    <ligand>
        <name>substrate</name>
    </ligand>
</feature>
<comment type="subcellular location">
    <subcellularLocation>
        <location evidence="7">Cytoplasm</location>
    </subcellularLocation>
</comment>
<proteinExistence type="inferred from homology"/>
<feature type="site" description="Transition state stabilizer" evidence="7">
    <location>
        <position position="92"/>
    </location>
</feature>
<evidence type="ECO:0000256" key="1">
    <source>
        <dbReference type="ARBA" id="ARBA00004804"/>
    </source>
</evidence>
<feature type="binding site" evidence="7">
    <location>
        <begin position="44"/>
        <end position="48"/>
    </location>
    <ligand>
        <name>substrate</name>
    </ligand>
</feature>
<feature type="domain" description="Uroporphyrinogen decarboxylase (URO-D)" evidence="11">
    <location>
        <begin position="39"/>
        <end position="48"/>
    </location>
</feature>
<keyword evidence="7" id="KW-0963">Cytoplasm</keyword>
<dbReference type="InterPro" id="IPR000257">
    <property type="entry name" value="Uroporphyrinogen_deCOase"/>
</dbReference>
<comment type="subunit">
    <text evidence="7">Homodimer.</text>
</comment>
<feature type="binding site" evidence="7">
    <location>
        <position position="352"/>
    </location>
    <ligand>
        <name>substrate</name>
    </ligand>
</feature>
<feature type="binding site" evidence="7">
    <location>
        <position position="92"/>
    </location>
    <ligand>
        <name>substrate</name>
    </ligand>
</feature>
<dbReference type="NCBIfam" id="TIGR01464">
    <property type="entry name" value="hemE"/>
    <property type="match status" value="1"/>
</dbReference>
<evidence type="ECO:0000313" key="14">
    <source>
        <dbReference type="Proteomes" id="UP001500540"/>
    </source>
</evidence>
<evidence type="ECO:0000256" key="10">
    <source>
        <dbReference type="SAM" id="MobiDB-lite"/>
    </source>
</evidence>